<name>A0A1M5RSV2_9FLAO</name>
<reference evidence="2" key="2">
    <citation type="submission" date="2016-11" db="EMBL/GenBank/DDBJ databases">
        <authorList>
            <person name="Jaros S."/>
            <person name="Januszkiewicz K."/>
            <person name="Wedrychowicz H."/>
        </authorList>
    </citation>
    <scope>NUCLEOTIDE SEQUENCE [LARGE SCALE GENOMIC DNA]</scope>
    <source>
        <strain evidence="2">DSM 19729</strain>
    </source>
</reference>
<organism evidence="2 3">
    <name type="scientific">Flavobacterium granuli</name>
    <dbReference type="NCBI Taxonomy" id="280093"/>
    <lineage>
        <taxon>Bacteria</taxon>
        <taxon>Pseudomonadati</taxon>
        <taxon>Bacteroidota</taxon>
        <taxon>Flavobacteriia</taxon>
        <taxon>Flavobacteriales</taxon>
        <taxon>Flavobacteriaceae</taxon>
        <taxon>Flavobacterium</taxon>
    </lineage>
</organism>
<evidence type="ECO:0000313" key="1">
    <source>
        <dbReference type="EMBL" id="PRZ22775.1"/>
    </source>
</evidence>
<dbReference type="Proteomes" id="UP000237771">
    <property type="component" value="Unassembled WGS sequence"/>
</dbReference>
<dbReference type="EMBL" id="PVUB01000006">
    <property type="protein sequence ID" value="PRZ22775.1"/>
    <property type="molecule type" value="Genomic_DNA"/>
</dbReference>
<accession>A0A1M5RSV2</accession>
<proteinExistence type="predicted"/>
<dbReference type="AlphaFoldDB" id="A0A1M5RSV2"/>
<reference evidence="3" key="1">
    <citation type="submission" date="2016-11" db="EMBL/GenBank/DDBJ databases">
        <authorList>
            <person name="Varghese N."/>
            <person name="Submissions S."/>
        </authorList>
    </citation>
    <scope>NUCLEOTIDE SEQUENCE [LARGE SCALE GENOMIC DNA]</scope>
    <source>
        <strain evidence="3">DSM 19729</strain>
    </source>
</reference>
<reference evidence="1 4" key="3">
    <citation type="submission" date="2018-03" db="EMBL/GenBank/DDBJ databases">
        <title>Genomic Encyclopedia of Archaeal and Bacterial Type Strains, Phase II (KMG-II): from individual species to whole genera.</title>
        <authorList>
            <person name="Goeker M."/>
        </authorList>
    </citation>
    <scope>NUCLEOTIDE SEQUENCE [LARGE SCALE GENOMIC DNA]</scope>
    <source>
        <strain evidence="1 4">DSM 17797</strain>
    </source>
</reference>
<evidence type="ECO:0000313" key="3">
    <source>
        <dbReference type="Proteomes" id="UP000184384"/>
    </source>
</evidence>
<evidence type="ECO:0000313" key="2">
    <source>
        <dbReference type="EMBL" id="SHH28883.1"/>
    </source>
</evidence>
<dbReference type="Proteomes" id="UP000184384">
    <property type="component" value="Unassembled WGS sequence"/>
</dbReference>
<evidence type="ECO:0000313" key="4">
    <source>
        <dbReference type="Proteomes" id="UP000237771"/>
    </source>
</evidence>
<dbReference type="STRING" id="280093.SAMN05443373_11099"/>
<keyword evidence="4" id="KW-1185">Reference proteome</keyword>
<protein>
    <submittedName>
        <fullName evidence="2">Uncharacterized protein</fullName>
    </submittedName>
</protein>
<gene>
    <name evidence="1" type="ORF">BC624_10623</name>
    <name evidence="2" type="ORF">SAMN05443373_11099</name>
</gene>
<sequence length="228" mass="26468">MKVFRRTEVSYNFMRIVLKTIEGHIQLYWIKGTSRSITGWIAGDLIKKDFNVSNDTTVDLHFTYPKDGNFHHSYKIVNQKEEVYVSVYNNIIKTKIIQPDSGNRTVTEEARLKLNSMPLSVFVPTEKQLPLDKVKYRQFQTIGFTIVDGKFGLSDKINFILPSEIDKKDLVVDVTEFKSTSINLTAFLREKSTEIGNFGDSRFESSEIEFDENRLLEVRCVIHEKKQK</sequence>
<dbReference type="EMBL" id="FQWO01000010">
    <property type="protein sequence ID" value="SHH28883.1"/>
    <property type="molecule type" value="Genomic_DNA"/>
</dbReference>